<dbReference type="SMART" id="SM00741">
    <property type="entry name" value="SapB"/>
    <property type="match status" value="1"/>
</dbReference>
<dbReference type="SUPFAM" id="SSF47862">
    <property type="entry name" value="Saposin"/>
    <property type="match status" value="1"/>
</dbReference>
<evidence type="ECO:0000256" key="1">
    <source>
        <dbReference type="ARBA" id="ARBA00023157"/>
    </source>
</evidence>
<dbReference type="PANTHER" id="PTHR11480">
    <property type="entry name" value="SAPOSIN-RELATED"/>
    <property type="match status" value="1"/>
</dbReference>
<dbReference type="Proteomes" id="UP000053660">
    <property type="component" value="Unassembled WGS sequence"/>
</dbReference>
<feature type="signal peptide" evidence="4">
    <location>
        <begin position="1"/>
        <end position="20"/>
    </location>
</feature>
<dbReference type="PANTHER" id="PTHR11480:SF91">
    <property type="entry name" value="SAPOSIN B-TYPE DOMAIN-CONTAINING PROTEIN"/>
    <property type="match status" value="1"/>
</dbReference>
<reference evidence="6 7" key="1">
    <citation type="submission" date="2014-03" db="EMBL/GenBank/DDBJ databases">
        <title>Draft genome of the hookworm Oesophagostomum dentatum.</title>
        <authorList>
            <person name="Mitreva M."/>
        </authorList>
    </citation>
    <scope>NUCLEOTIDE SEQUENCE [LARGE SCALE GENOMIC DNA]</scope>
    <source>
        <strain evidence="6 7">OD-Hann</strain>
    </source>
</reference>
<dbReference type="Pfam" id="PF03489">
    <property type="entry name" value="SapB_2"/>
    <property type="match status" value="1"/>
</dbReference>
<feature type="chain" id="PRO_5002062033" evidence="4">
    <location>
        <begin position="21"/>
        <end position="237"/>
    </location>
</feature>
<dbReference type="InterPro" id="IPR011001">
    <property type="entry name" value="Saposin-like"/>
</dbReference>
<proteinExistence type="predicted"/>
<keyword evidence="7" id="KW-1185">Reference proteome</keyword>
<feature type="domain" description="Saposin B-type" evidence="5">
    <location>
        <begin position="161"/>
        <end position="237"/>
    </location>
</feature>
<dbReference type="InterPro" id="IPR051428">
    <property type="entry name" value="Sphingo_Act-Surfact_Prot"/>
</dbReference>
<gene>
    <name evidence="6" type="ORF">OESDEN_01345</name>
</gene>
<protein>
    <submittedName>
        <fullName evidence="6">Surfactant protein B</fullName>
    </submittedName>
</protein>
<evidence type="ECO:0000256" key="3">
    <source>
        <dbReference type="SAM" id="MobiDB-lite"/>
    </source>
</evidence>
<evidence type="ECO:0000313" key="6">
    <source>
        <dbReference type="EMBL" id="KHJ98676.1"/>
    </source>
</evidence>
<dbReference type="AlphaFoldDB" id="A0A0B1TRH8"/>
<name>A0A0B1TRH8_OESDE</name>
<dbReference type="PROSITE" id="PS50015">
    <property type="entry name" value="SAP_B"/>
    <property type="match status" value="1"/>
</dbReference>
<feature type="compositionally biased region" description="Low complexity" evidence="3">
    <location>
        <begin position="107"/>
        <end position="126"/>
    </location>
</feature>
<dbReference type="OrthoDB" id="5803636at2759"/>
<sequence length="237" mass="26572">MSLNMLVSAVIVSLIGVTNAYFSWSGSNDYNFLDERPTTPVPSASNLACFFCSQLLSVTKHREQCYTFVESTLPEIYFSLNYDFSTKDICVRLSLCEEDNPFAVAGPSPEEPSSTTTVRSTSVSEEGGASESTTLMINRQKARQDRMERKTMEMSNKNEEKRITCAFCERMLENAKNYAITAKADINSFANTACSKLPKGRYAEHCYQLADKKIAELAKFVDQQVIEALWCAELNQC</sequence>
<evidence type="ECO:0000256" key="4">
    <source>
        <dbReference type="SAM" id="SignalP"/>
    </source>
</evidence>
<evidence type="ECO:0000256" key="2">
    <source>
        <dbReference type="ARBA" id="ARBA00023180"/>
    </source>
</evidence>
<evidence type="ECO:0000313" key="7">
    <source>
        <dbReference type="Proteomes" id="UP000053660"/>
    </source>
</evidence>
<dbReference type="Gene3D" id="1.10.225.10">
    <property type="entry name" value="Saposin-like"/>
    <property type="match status" value="1"/>
</dbReference>
<evidence type="ECO:0000259" key="5">
    <source>
        <dbReference type="PROSITE" id="PS50015"/>
    </source>
</evidence>
<keyword evidence="1" id="KW-1015">Disulfide bond</keyword>
<accession>A0A0B1TRH8</accession>
<organism evidence="6 7">
    <name type="scientific">Oesophagostomum dentatum</name>
    <name type="common">Nodular worm</name>
    <dbReference type="NCBI Taxonomy" id="61180"/>
    <lineage>
        <taxon>Eukaryota</taxon>
        <taxon>Metazoa</taxon>
        <taxon>Ecdysozoa</taxon>
        <taxon>Nematoda</taxon>
        <taxon>Chromadorea</taxon>
        <taxon>Rhabditida</taxon>
        <taxon>Rhabditina</taxon>
        <taxon>Rhabditomorpha</taxon>
        <taxon>Strongyloidea</taxon>
        <taxon>Strongylidae</taxon>
        <taxon>Oesophagostomum</taxon>
    </lineage>
</organism>
<dbReference type="InterPro" id="IPR008139">
    <property type="entry name" value="SaposinB_dom"/>
</dbReference>
<dbReference type="InterPro" id="IPR008138">
    <property type="entry name" value="SapB_2"/>
</dbReference>
<keyword evidence="4" id="KW-0732">Signal</keyword>
<dbReference type="EMBL" id="KN549286">
    <property type="protein sequence ID" value="KHJ98676.1"/>
    <property type="molecule type" value="Genomic_DNA"/>
</dbReference>
<feature type="region of interest" description="Disordered" evidence="3">
    <location>
        <begin position="104"/>
        <end position="131"/>
    </location>
</feature>
<keyword evidence="2" id="KW-0325">Glycoprotein</keyword>